<sequence>MRRYVLLPLQLVSIETLGLQGSHADSDADNSTETCYAVASCGGPASSQRETLSVTGGEDSCTLSWEASSEIRLRLGGSLMMPDRFNVTASRNDEGEYELETVTSWTRWGG</sequence>
<evidence type="ECO:0000256" key="1">
    <source>
        <dbReference type="SAM" id="SignalP"/>
    </source>
</evidence>
<dbReference type="Proteomes" id="UP000553632">
    <property type="component" value="Unassembled WGS sequence"/>
</dbReference>
<gene>
    <name evidence="2" type="ORF">FOZ63_008688</name>
</gene>
<proteinExistence type="predicted"/>
<reference evidence="2 3" key="1">
    <citation type="submission" date="2020-04" db="EMBL/GenBank/DDBJ databases">
        <title>Perkinsus olseni comparative genomics.</title>
        <authorList>
            <person name="Bogema D.R."/>
        </authorList>
    </citation>
    <scope>NUCLEOTIDE SEQUENCE [LARGE SCALE GENOMIC DNA]</scope>
    <source>
        <strain evidence="2 3">ATCC PRA-207</strain>
    </source>
</reference>
<dbReference type="EMBL" id="JABANO010007532">
    <property type="protein sequence ID" value="KAF4749950.1"/>
    <property type="molecule type" value="Genomic_DNA"/>
</dbReference>
<evidence type="ECO:0000313" key="2">
    <source>
        <dbReference type="EMBL" id="KAF4749950.1"/>
    </source>
</evidence>
<feature type="chain" id="PRO_5029826829" evidence="1">
    <location>
        <begin position="25"/>
        <end position="110"/>
    </location>
</feature>
<accession>A0A7J6TZA1</accession>
<comment type="caution">
    <text evidence="2">The sequence shown here is derived from an EMBL/GenBank/DDBJ whole genome shotgun (WGS) entry which is preliminary data.</text>
</comment>
<feature type="signal peptide" evidence="1">
    <location>
        <begin position="1"/>
        <end position="24"/>
    </location>
</feature>
<evidence type="ECO:0000313" key="3">
    <source>
        <dbReference type="Proteomes" id="UP000553632"/>
    </source>
</evidence>
<keyword evidence="3" id="KW-1185">Reference proteome</keyword>
<organism evidence="2 3">
    <name type="scientific">Perkinsus olseni</name>
    <name type="common">Perkinsus atlanticus</name>
    <dbReference type="NCBI Taxonomy" id="32597"/>
    <lineage>
        <taxon>Eukaryota</taxon>
        <taxon>Sar</taxon>
        <taxon>Alveolata</taxon>
        <taxon>Perkinsozoa</taxon>
        <taxon>Perkinsea</taxon>
        <taxon>Perkinsida</taxon>
        <taxon>Perkinsidae</taxon>
        <taxon>Perkinsus</taxon>
    </lineage>
</organism>
<keyword evidence="1" id="KW-0732">Signal</keyword>
<feature type="non-terminal residue" evidence="2">
    <location>
        <position position="110"/>
    </location>
</feature>
<protein>
    <submittedName>
        <fullName evidence="2">Uncharacterized protein</fullName>
    </submittedName>
</protein>
<name>A0A7J6TZA1_PEROL</name>
<dbReference type="AlphaFoldDB" id="A0A7J6TZA1"/>